<comment type="caution">
    <text evidence="5">The sequence shown here is derived from an EMBL/GenBank/DDBJ whole genome shotgun (WGS) entry which is preliminary data.</text>
</comment>
<comment type="similarity">
    <text evidence="1">Belongs to the bacterial solute-binding protein ModA family.</text>
</comment>
<protein>
    <submittedName>
        <fullName evidence="5">Molybdate ABC transporter substrate-binding protein</fullName>
    </submittedName>
</protein>
<feature type="signal peptide" evidence="4">
    <location>
        <begin position="1"/>
        <end position="24"/>
    </location>
</feature>
<keyword evidence="6" id="KW-1185">Reference proteome</keyword>
<evidence type="ECO:0000256" key="2">
    <source>
        <dbReference type="ARBA" id="ARBA00022723"/>
    </source>
</evidence>
<dbReference type="SUPFAM" id="SSF53850">
    <property type="entry name" value="Periplasmic binding protein-like II"/>
    <property type="match status" value="1"/>
</dbReference>
<dbReference type="EMBL" id="JAGSOV010000037">
    <property type="protein sequence ID" value="MCO1656821.1"/>
    <property type="molecule type" value="Genomic_DNA"/>
</dbReference>
<evidence type="ECO:0000256" key="1">
    <source>
        <dbReference type="ARBA" id="ARBA00009175"/>
    </source>
</evidence>
<evidence type="ECO:0000313" key="5">
    <source>
        <dbReference type="EMBL" id="MCO1656821.1"/>
    </source>
</evidence>
<dbReference type="InterPro" id="IPR050682">
    <property type="entry name" value="ModA/WtpA"/>
</dbReference>
<evidence type="ECO:0000256" key="3">
    <source>
        <dbReference type="ARBA" id="ARBA00022729"/>
    </source>
</evidence>
<dbReference type="Gene3D" id="3.40.190.10">
    <property type="entry name" value="Periplasmic binding protein-like II"/>
    <property type="match status" value="2"/>
</dbReference>
<gene>
    <name evidence="5" type="primary">modA</name>
    <name evidence="5" type="ORF">KDL28_17315</name>
</gene>
<evidence type="ECO:0000256" key="4">
    <source>
        <dbReference type="SAM" id="SignalP"/>
    </source>
</evidence>
<dbReference type="PIRSF" id="PIRSF004846">
    <property type="entry name" value="ModA"/>
    <property type="match status" value="1"/>
</dbReference>
<dbReference type="NCBIfam" id="TIGR01256">
    <property type="entry name" value="modA"/>
    <property type="match status" value="1"/>
</dbReference>
<evidence type="ECO:0000313" key="6">
    <source>
        <dbReference type="Proteomes" id="UP001165283"/>
    </source>
</evidence>
<dbReference type="PROSITE" id="PS51257">
    <property type="entry name" value="PROKAR_LIPOPROTEIN"/>
    <property type="match status" value="1"/>
</dbReference>
<keyword evidence="3 4" id="KW-0732">Signal</keyword>
<dbReference type="Pfam" id="PF13531">
    <property type="entry name" value="SBP_bac_11"/>
    <property type="match status" value="1"/>
</dbReference>
<reference evidence="5" key="1">
    <citation type="submission" date="2021-04" db="EMBL/GenBank/DDBJ databases">
        <title>Pseudonocardia sp. nov., isolated from sandy soil of mangrove forest.</title>
        <authorList>
            <person name="Zan Z."/>
            <person name="Huang R."/>
            <person name="Liu W."/>
        </authorList>
    </citation>
    <scope>NUCLEOTIDE SEQUENCE</scope>
    <source>
        <strain evidence="5">S2-4</strain>
    </source>
</reference>
<dbReference type="RefSeq" id="WP_252439897.1">
    <property type="nucleotide sequence ID" value="NZ_JAGSOV010000037.1"/>
</dbReference>
<name>A0ABT1A1D7_9PSEU</name>
<dbReference type="Proteomes" id="UP001165283">
    <property type="component" value="Unassembled WGS sequence"/>
</dbReference>
<organism evidence="5 6">
    <name type="scientific">Pseudonocardia humida</name>
    <dbReference type="NCBI Taxonomy" id="2800819"/>
    <lineage>
        <taxon>Bacteria</taxon>
        <taxon>Bacillati</taxon>
        <taxon>Actinomycetota</taxon>
        <taxon>Actinomycetes</taxon>
        <taxon>Pseudonocardiales</taxon>
        <taxon>Pseudonocardiaceae</taxon>
        <taxon>Pseudonocardia</taxon>
    </lineage>
</organism>
<dbReference type="PANTHER" id="PTHR30632:SF0">
    <property type="entry name" value="SULFATE-BINDING PROTEIN"/>
    <property type="match status" value="1"/>
</dbReference>
<proteinExistence type="inferred from homology"/>
<keyword evidence="2" id="KW-0479">Metal-binding</keyword>
<sequence>MRGSAVLVAAGAALLLTACASGGAAPDAGELTVFAAASLTETFTELGERFEAEHPGVAVRFNFGASSDLAQQIASGAPADVFAAASEATMKTVTDAGAAAGTPTVFATNVLRIATAPGNPKGIATFADLARPDLKVVVCAPQVPCGATAEKIEEATGVMLSPVSEEPDVKSALGKVTSGDADAGLVFVTDVTDVTGAGADVQGVPFPEAAQAVTDYPIVVLEDAPQAGLAAEFQDLVTGERGREALSAAGFGTP</sequence>
<accession>A0ABT1A1D7</accession>
<dbReference type="PANTHER" id="PTHR30632">
    <property type="entry name" value="MOLYBDATE-BINDING PERIPLASMIC PROTEIN"/>
    <property type="match status" value="1"/>
</dbReference>
<dbReference type="InterPro" id="IPR005950">
    <property type="entry name" value="ModA"/>
</dbReference>
<feature type="chain" id="PRO_5045091509" evidence="4">
    <location>
        <begin position="25"/>
        <end position="254"/>
    </location>
</feature>